<proteinExistence type="predicted"/>
<dbReference type="EMBL" id="CACVAT010000595">
    <property type="protein sequence ID" value="CAA6830517.1"/>
    <property type="molecule type" value="Genomic_DNA"/>
</dbReference>
<gene>
    <name evidence="1" type="ORF">HELGO_WM25406</name>
</gene>
<dbReference type="AlphaFoldDB" id="A0A6S6UKM2"/>
<sequence length="187" mass="21918">MENLQQWLHSALSSSELEQAQGKYTRQGFSGEIGDVLPRNYIKHLYTIAGWFISQPVIAEKLLQKATSLAEKKEYTYLDKHHLYSEAIKIYYRHRTTEDFQIRAIKACVQQIRIAPHTIRELRRISDNSSLPTHTGYNQLALILEEDKRYDNAIALCKQAIKQGWPDDWQSRITHYQRQLSQQQLTT</sequence>
<dbReference type="InterPro" id="IPR011990">
    <property type="entry name" value="TPR-like_helical_dom_sf"/>
</dbReference>
<organism evidence="1">
    <name type="scientific">uncultured Thiotrichaceae bacterium</name>
    <dbReference type="NCBI Taxonomy" id="298394"/>
    <lineage>
        <taxon>Bacteria</taxon>
        <taxon>Pseudomonadati</taxon>
        <taxon>Pseudomonadota</taxon>
        <taxon>Gammaproteobacteria</taxon>
        <taxon>Thiotrichales</taxon>
        <taxon>Thiotrichaceae</taxon>
        <taxon>environmental samples</taxon>
    </lineage>
</organism>
<dbReference type="Gene3D" id="1.25.40.10">
    <property type="entry name" value="Tetratricopeptide repeat domain"/>
    <property type="match status" value="1"/>
</dbReference>
<name>A0A6S6UKM2_9GAMM</name>
<evidence type="ECO:0000313" key="1">
    <source>
        <dbReference type="EMBL" id="CAA6830517.1"/>
    </source>
</evidence>
<evidence type="ECO:0008006" key="2">
    <source>
        <dbReference type="Google" id="ProtNLM"/>
    </source>
</evidence>
<protein>
    <recommendedName>
        <fullName evidence="2">Tetratricopeptide repeat protein</fullName>
    </recommendedName>
</protein>
<accession>A0A6S6UKM2</accession>
<reference evidence="1" key="1">
    <citation type="submission" date="2020-01" db="EMBL/GenBank/DDBJ databases">
        <authorList>
            <person name="Meier V. D."/>
            <person name="Meier V D."/>
        </authorList>
    </citation>
    <scope>NUCLEOTIDE SEQUENCE</scope>
    <source>
        <strain evidence="1">HLG_WM_MAG_09</strain>
    </source>
</reference>